<dbReference type="RefSeq" id="WP_005064898.1">
    <property type="nucleotide sequence ID" value="NZ_AP022621.1"/>
</dbReference>
<dbReference type="GO" id="GO:0016705">
    <property type="term" value="F:oxidoreductase activity, acting on paired donors, with incorporation or reduction of molecular oxygen"/>
    <property type="evidence" value="ECO:0007669"/>
    <property type="project" value="InterPro"/>
</dbReference>
<dbReference type="AlphaFoldDB" id="A0A0U0YVS2"/>
<reference evidence="1 2" key="1">
    <citation type="submission" date="2015-03" db="EMBL/GenBank/DDBJ databases">
        <authorList>
            <person name="Murphy D."/>
        </authorList>
    </citation>
    <scope>NUCLEOTIDE SEQUENCE [LARGE SCALE GENOMIC DNA]</scope>
    <source>
        <strain evidence="1 2">PAP088</strain>
    </source>
</reference>
<dbReference type="SUPFAM" id="SSF51679">
    <property type="entry name" value="Bacterial luciferase-like"/>
    <property type="match status" value="1"/>
</dbReference>
<dbReference type="Gene3D" id="3.20.20.30">
    <property type="entry name" value="Luciferase-like domain"/>
    <property type="match status" value="1"/>
</dbReference>
<dbReference type="EMBL" id="CSWP01000016">
    <property type="protein sequence ID" value="CPV73936.1"/>
    <property type="molecule type" value="Genomic_DNA"/>
</dbReference>
<evidence type="ECO:0008006" key="3">
    <source>
        <dbReference type="Google" id="ProtNLM"/>
    </source>
</evidence>
<dbReference type="InterPro" id="IPR036661">
    <property type="entry name" value="Luciferase-like_sf"/>
</dbReference>
<evidence type="ECO:0000313" key="2">
    <source>
        <dbReference type="Proteomes" id="UP000045782"/>
    </source>
</evidence>
<evidence type="ECO:0000313" key="1">
    <source>
        <dbReference type="EMBL" id="CPV73936.1"/>
    </source>
</evidence>
<organism evidence="1 2">
    <name type="scientific">Mycobacteroides abscessus</name>
    <dbReference type="NCBI Taxonomy" id="36809"/>
    <lineage>
        <taxon>Bacteria</taxon>
        <taxon>Bacillati</taxon>
        <taxon>Actinomycetota</taxon>
        <taxon>Actinomycetes</taxon>
        <taxon>Mycobacteriales</taxon>
        <taxon>Mycobacteriaceae</taxon>
        <taxon>Mycobacteroides</taxon>
    </lineage>
</organism>
<proteinExistence type="predicted"/>
<name>A0A0U0YVS2_9MYCO</name>
<dbReference type="Proteomes" id="UP000045782">
    <property type="component" value="Unassembled WGS sequence"/>
</dbReference>
<gene>
    <name evidence="1" type="ORF">ERS075579_05373</name>
</gene>
<protein>
    <recommendedName>
        <fullName evidence="3">Luciferase-like domain-containing protein</fullName>
    </recommendedName>
</protein>
<sequence length="145" mass="15317">MGTVAFVSTQHQTFRVFTDDAAGWLELTGGTGATARVNAPDLKQAQRARHSLRTSRKDAPAVILDVYVHVEADSRSARKHFASLRVPAAVSYAGTPEGLAGLIADIYLAGVADGVTLIPVSPTTDIECAARRVLALLPQRIPLAA</sequence>
<accession>A0A0U0YVS2</accession>